<reference evidence="1" key="1">
    <citation type="submission" date="2019-08" db="EMBL/GenBank/DDBJ databases">
        <authorList>
            <person name="Kucharzyk K."/>
            <person name="Murdoch R.W."/>
            <person name="Higgins S."/>
            <person name="Loffler F."/>
        </authorList>
    </citation>
    <scope>NUCLEOTIDE SEQUENCE</scope>
</reference>
<gene>
    <name evidence="1" type="ORF">SDC9_186167</name>
</gene>
<proteinExistence type="predicted"/>
<sequence length="104" mass="12006">MTIFKTITSEINPTEQKVTYYYWESENPEEGQEPDHTVVITLADYVKMYNLGARGVCPECLGKGIVNWLYEHATYNGITNTPTARISKCRICPVHFNGLYYYIQ</sequence>
<dbReference type="EMBL" id="VSSQ01094007">
    <property type="protein sequence ID" value="MPN38643.1"/>
    <property type="molecule type" value="Genomic_DNA"/>
</dbReference>
<accession>A0A645HTD7</accession>
<dbReference type="AlphaFoldDB" id="A0A645HTD7"/>
<evidence type="ECO:0000313" key="1">
    <source>
        <dbReference type="EMBL" id="MPN38643.1"/>
    </source>
</evidence>
<comment type="caution">
    <text evidence="1">The sequence shown here is derived from an EMBL/GenBank/DDBJ whole genome shotgun (WGS) entry which is preliminary data.</text>
</comment>
<name>A0A645HTD7_9ZZZZ</name>
<organism evidence="1">
    <name type="scientific">bioreactor metagenome</name>
    <dbReference type="NCBI Taxonomy" id="1076179"/>
    <lineage>
        <taxon>unclassified sequences</taxon>
        <taxon>metagenomes</taxon>
        <taxon>ecological metagenomes</taxon>
    </lineage>
</organism>
<protein>
    <submittedName>
        <fullName evidence="1">Uncharacterized protein</fullName>
    </submittedName>
</protein>